<dbReference type="EMBL" id="FXZM01000013">
    <property type="protein sequence ID" value="SMY12888.1"/>
    <property type="molecule type" value="Genomic_DNA"/>
</dbReference>
<proteinExistence type="predicted"/>
<organism evidence="3 4">
    <name type="scientific">Brevibacterium jeotgali</name>
    <dbReference type="NCBI Taxonomy" id="1262550"/>
    <lineage>
        <taxon>Bacteria</taxon>
        <taxon>Bacillati</taxon>
        <taxon>Actinomycetota</taxon>
        <taxon>Actinomycetes</taxon>
        <taxon>Micrococcales</taxon>
        <taxon>Brevibacteriaceae</taxon>
        <taxon>Brevibacterium</taxon>
    </lineage>
</organism>
<keyword evidence="2" id="KW-1133">Transmembrane helix</keyword>
<dbReference type="Proteomes" id="UP000234462">
    <property type="component" value="Unassembled WGS sequence"/>
</dbReference>
<feature type="transmembrane region" description="Helical" evidence="2">
    <location>
        <begin position="41"/>
        <end position="58"/>
    </location>
</feature>
<dbReference type="NCBIfam" id="TIGR02206">
    <property type="entry name" value="intg_mem_TP0381"/>
    <property type="match status" value="1"/>
</dbReference>
<evidence type="ECO:0000313" key="4">
    <source>
        <dbReference type="Proteomes" id="UP000234462"/>
    </source>
</evidence>
<evidence type="ECO:0000313" key="3">
    <source>
        <dbReference type="EMBL" id="SMY12888.1"/>
    </source>
</evidence>
<dbReference type="AlphaFoldDB" id="A0A2H1L7K7"/>
<gene>
    <name evidence="3" type="ORF">BJEO58_02496</name>
</gene>
<evidence type="ECO:0000256" key="1">
    <source>
        <dbReference type="SAM" id="MobiDB-lite"/>
    </source>
</evidence>
<sequence length="278" mass="30640">MTPYGAEHIAVLGVTVVLAVVLVIAARRIRGTVHEDRLLRAAGWIMLTVTVVWTLWGMMPGQWNIDQSLPFQFSDAMRFLTAIALLTRAGWAIAICCFWGLTLNLQSVITPDLNYFDYPVAEFAAYWFLHIAALIVPIVFVWGLGYRPTWRGYCVAYAAAIAWALVAICANALTGANYAYLSHAPEGPSVLDVLGPWPVYILWELVIVAVVWALMTWPWAMRGAREAGLLPDTLQHAVEVDRWATVRRLSPPRPVDAALGSRGSSVPPPHSPGAVRPQ</sequence>
<dbReference type="InterPro" id="IPR011737">
    <property type="entry name" value="CHP02206_TP0381"/>
</dbReference>
<accession>A0A2H1L7K7</accession>
<keyword evidence="2" id="KW-0812">Transmembrane</keyword>
<dbReference type="Pfam" id="PF14808">
    <property type="entry name" value="TMEM164"/>
    <property type="match status" value="1"/>
</dbReference>
<feature type="transmembrane region" description="Helical" evidence="2">
    <location>
        <begin position="200"/>
        <end position="220"/>
    </location>
</feature>
<reference evidence="4" key="1">
    <citation type="submission" date="2017-03" db="EMBL/GenBank/DDBJ databases">
        <authorList>
            <person name="Monnet C."/>
        </authorList>
    </citation>
    <scope>NUCLEOTIDE SEQUENCE [LARGE SCALE GENOMIC DNA]</scope>
    <source>
        <strain evidence="4">SJ5-8</strain>
    </source>
</reference>
<feature type="transmembrane region" description="Helical" evidence="2">
    <location>
        <begin position="9"/>
        <end position="29"/>
    </location>
</feature>
<feature type="region of interest" description="Disordered" evidence="1">
    <location>
        <begin position="252"/>
        <end position="278"/>
    </location>
</feature>
<keyword evidence="2" id="KW-0472">Membrane</keyword>
<name>A0A2H1L7K7_9MICO</name>
<feature type="transmembrane region" description="Helical" evidence="2">
    <location>
        <begin position="123"/>
        <end position="144"/>
    </location>
</feature>
<keyword evidence="4" id="KW-1185">Reference proteome</keyword>
<feature type="transmembrane region" description="Helical" evidence="2">
    <location>
        <begin position="156"/>
        <end position="180"/>
    </location>
</feature>
<evidence type="ECO:0000256" key="2">
    <source>
        <dbReference type="SAM" id="Phobius"/>
    </source>
</evidence>
<protein>
    <submittedName>
        <fullName evidence="3">Conserved hypothetical integral membrane protein TIGR02206</fullName>
    </submittedName>
</protein>